<evidence type="ECO:0000256" key="4">
    <source>
        <dbReference type="ARBA" id="ARBA00022989"/>
    </source>
</evidence>
<dbReference type="OrthoDB" id="255482at2"/>
<feature type="transmembrane region" description="Helical" evidence="6">
    <location>
        <begin position="21"/>
        <end position="40"/>
    </location>
</feature>
<feature type="transmembrane region" description="Helical" evidence="6">
    <location>
        <begin position="94"/>
        <end position="112"/>
    </location>
</feature>
<comment type="caution">
    <text evidence="7">The sequence shown here is derived from an EMBL/GenBank/DDBJ whole genome shotgun (WGS) entry which is preliminary data.</text>
</comment>
<evidence type="ECO:0000256" key="3">
    <source>
        <dbReference type="ARBA" id="ARBA00022692"/>
    </source>
</evidence>
<proteinExistence type="predicted"/>
<keyword evidence="4 6" id="KW-1133">Transmembrane helix</keyword>
<feature type="transmembrane region" description="Helical" evidence="6">
    <location>
        <begin position="335"/>
        <end position="355"/>
    </location>
</feature>
<feature type="transmembrane region" description="Helical" evidence="6">
    <location>
        <begin position="390"/>
        <end position="410"/>
    </location>
</feature>
<evidence type="ECO:0000256" key="1">
    <source>
        <dbReference type="ARBA" id="ARBA00004651"/>
    </source>
</evidence>
<feature type="transmembrane region" description="Helical" evidence="6">
    <location>
        <begin position="275"/>
        <end position="292"/>
    </location>
</feature>
<reference evidence="7 8" key="1">
    <citation type="journal article" date="2014" name="Antonie Van Leeuwenhoek">
        <title>Hyphomonas beringensis sp. nov. and Hyphomonas chukchiensis sp. nov., isolated from surface seawater of the Bering Sea and Chukchi Sea.</title>
        <authorList>
            <person name="Li C."/>
            <person name="Lai Q."/>
            <person name="Li G."/>
            <person name="Dong C."/>
            <person name="Wang J."/>
            <person name="Liao Y."/>
            <person name="Shao Z."/>
        </authorList>
    </citation>
    <scope>NUCLEOTIDE SEQUENCE [LARGE SCALE GENOMIC DNA]</scope>
    <source>
        <strain evidence="7 8">SCH89</strain>
    </source>
</reference>
<keyword evidence="5 6" id="KW-0472">Membrane</keyword>
<dbReference type="PANTHER" id="PTHR43652:SF6">
    <property type="entry name" value="ARGININE REPRESSOR"/>
    <property type="match status" value="1"/>
</dbReference>
<dbReference type="Pfam" id="PF03606">
    <property type="entry name" value="DcuC"/>
    <property type="match status" value="1"/>
</dbReference>
<evidence type="ECO:0000256" key="5">
    <source>
        <dbReference type="ARBA" id="ARBA00023136"/>
    </source>
</evidence>
<accession>A0A059G1A4</accession>
<keyword evidence="3 6" id="KW-0812">Transmembrane</keyword>
<dbReference type="GO" id="GO:0005886">
    <property type="term" value="C:plasma membrane"/>
    <property type="evidence" value="ECO:0007669"/>
    <property type="project" value="UniProtKB-SubCell"/>
</dbReference>
<comment type="subcellular location">
    <subcellularLocation>
        <location evidence="1">Cell membrane</location>
        <topology evidence="1">Multi-pass membrane protein</topology>
    </subcellularLocation>
</comment>
<dbReference type="AlphaFoldDB" id="A0A059G1A4"/>
<evidence type="ECO:0000256" key="6">
    <source>
        <dbReference type="SAM" id="Phobius"/>
    </source>
</evidence>
<feature type="transmembrane region" description="Helical" evidence="6">
    <location>
        <begin position="430"/>
        <end position="452"/>
    </location>
</feature>
<name>A0A059G1A4_9PROT</name>
<feature type="transmembrane region" description="Helical" evidence="6">
    <location>
        <begin position="133"/>
        <end position="152"/>
    </location>
</feature>
<dbReference type="PATRIC" id="fig|1280953.3.peg.3893"/>
<protein>
    <submittedName>
        <fullName evidence="7">C4-dicarboxylate anaerobic carrier</fullName>
    </submittedName>
</protein>
<evidence type="ECO:0000256" key="2">
    <source>
        <dbReference type="ARBA" id="ARBA00022475"/>
    </source>
</evidence>
<dbReference type="PANTHER" id="PTHR43652">
    <property type="entry name" value="BASIC AMINO ACID ANTIPORTER YFCC-RELATED"/>
    <property type="match status" value="1"/>
</dbReference>
<dbReference type="InterPro" id="IPR051679">
    <property type="entry name" value="DASS-Related_Transporters"/>
</dbReference>
<gene>
    <name evidence="7" type="ORF">HOC_19496</name>
</gene>
<feature type="transmembrane region" description="Helical" evidence="6">
    <location>
        <begin position="458"/>
        <end position="480"/>
    </location>
</feature>
<feature type="transmembrane region" description="Helical" evidence="6">
    <location>
        <begin position="304"/>
        <end position="320"/>
    </location>
</feature>
<organism evidence="7 8">
    <name type="scientific">Hyphomonas oceanitis SCH89</name>
    <dbReference type="NCBI Taxonomy" id="1280953"/>
    <lineage>
        <taxon>Bacteria</taxon>
        <taxon>Pseudomonadati</taxon>
        <taxon>Pseudomonadota</taxon>
        <taxon>Alphaproteobacteria</taxon>
        <taxon>Hyphomonadales</taxon>
        <taxon>Hyphomonadaceae</taxon>
        <taxon>Hyphomonas</taxon>
    </lineage>
</organism>
<feature type="transmembrane region" description="Helical" evidence="6">
    <location>
        <begin position="172"/>
        <end position="202"/>
    </location>
</feature>
<sequence>MSDTIETADAPAPSKGFKFPTAYTILFALIALIALGTWIVPAGQYQRTENAELGREVPIPGTYETVDANPQGIVDVFLAPIGGFYNPDSNQAQAIDVALFVIIIGGFLGVVTRTGAIDHAIERSMSALRGREIWMIPILMAFFAVGGTTYGMAEESLAFYGLLIPVMLAARFDAVVAVAVILLGAGIGVLGSTINPFATVIASNAAGIAFTDGLTLRVFILVTGWAICSAYVMRYAVKVRADPSKSIIADKKNEIAARFKSDGHDPDAPLSRSQILTLIIFAATFAIMIWGVSSQGWWMDKMSALFIAASILVGVASWMGEEGFIDAFMAGAKDLLGVALIIGIARGIVVIMDAGKMTDTILHAGEGALSGLGPIGFINTMFGIELGLSFLVPSSSGLAVLSMPIMAPLADFSDVDRSLVVTAYQSANGLVNLINPTFAVVMGALAIGGVPYQRWLRFMWPLLLGLVVLVMGSLTIATLIN</sequence>
<dbReference type="InterPro" id="IPR018385">
    <property type="entry name" value="C4_dicarb_anaerob_car-like"/>
</dbReference>
<dbReference type="STRING" id="1280953.HOC_19496"/>
<dbReference type="RefSeq" id="WP_035541723.1">
    <property type="nucleotide sequence ID" value="NZ_ARYL01000061.1"/>
</dbReference>
<dbReference type="EMBL" id="ARYL01000061">
    <property type="protein sequence ID" value="KDA00065.1"/>
    <property type="molecule type" value="Genomic_DNA"/>
</dbReference>
<dbReference type="eggNOG" id="COG1288">
    <property type="taxonomic scope" value="Bacteria"/>
</dbReference>
<keyword evidence="8" id="KW-1185">Reference proteome</keyword>
<feature type="transmembrane region" description="Helical" evidence="6">
    <location>
        <begin position="214"/>
        <end position="233"/>
    </location>
</feature>
<evidence type="ECO:0000313" key="8">
    <source>
        <dbReference type="Proteomes" id="UP000024942"/>
    </source>
</evidence>
<dbReference type="Proteomes" id="UP000024942">
    <property type="component" value="Unassembled WGS sequence"/>
</dbReference>
<keyword evidence="2" id="KW-1003">Cell membrane</keyword>
<evidence type="ECO:0000313" key="7">
    <source>
        <dbReference type="EMBL" id="KDA00065.1"/>
    </source>
</evidence>